<dbReference type="RefSeq" id="WP_243604882.1">
    <property type="nucleotide sequence ID" value="NZ_JALGRD010000002.1"/>
</dbReference>
<evidence type="ECO:0000313" key="2">
    <source>
        <dbReference type="Proteomes" id="UP001139682"/>
    </source>
</evidence>
<accession>A0A9X1W7A0</accession>
<proteinExistence type="predicted"/>
<evidence type="ECO:0000313" key="1">
    <source>
        <dbReference type="EMBL" id="MCJ0972698.1"/>
    </source>
</evidence>
<dbReference type="EMBL" id="JALGRD010000002">
    <property type="protein sequence ID" value="MCJ0972698.1"/>
    <property type="molecule type" value="Genomic_DNA"/>
</dbReference>
<evidence type="ECO:0008006" key="3">
    <source>
        <dbReference type="Google" id="ProtNLM"/>
    </source>
</evidence>
<organism evidence="1 2">
    <name type="scientific">Stutzerimonas marianensis</name>
    <dbReference type="NCBI Taxonomy" id="2929513"/>
    <lineage>
        <taxon>Bacteria</taxon>
        <taxon>Pseudomonadati</taxon>
        <taxon>Pseudomonadota</taxon>
        <taxon>Gammaproteobacteria</taxon>
        <taxon>Pseudomonadales</taxon>
        <taxon>Pseudomonadaceae</taxon>
        <taxon>Stutzerimonas</taxon>
    </lineage>
</organism>
<reference evidence="1" key="1">
    <citation type="submission" date="2022-03" db="EMBL/GenBank/DDBJ databases">
        <title>Pseudomonas marianensis sp. nov., a marine bacterium isolated from deep-sea sediments of the Mariana Trench.</title>
        <authorList>
            <person name="Wei Y."/>
        </authorList>
    </citation>
    <scope>NUCLEOTIDE SEQUENCE</scope>
    <source>
        <strain evidence="1">PS1</strain>
    </source>
</reference>
<dbReference type="AlphaFoldDB" id="A0A9X1W7A0"/>
<dbReference type="Gene3D" id="3.40.960.10">
    <property type="entry name" value="VSR Endonuclease"/>
    <property type="match status" value="1"/>
</dbReference>
<comment type="caution">
    <text evidence="1">The sequence shown here is derived from an EMBL/GenBank/DDBJ whole genome shotgun (WGS) entry which is preliminary data.</text>
</comment>
<protein>
    <recommendedName>
        <fullName evidence="3">DUF559 domain-containing protein</fullName>
    </recommendedName>
</protein>
<gene>
    <name evidence="1" type="ORF">MST27_04870</name>
</gene>
<dbReference type="Proteomes" id="UP001139682">
    <property type="component" value="Unassembled WGS sequence"/>
</dbReference>
<keyword evidence="2" id="KW-1185">Reference proteome</keyword>
<name>A0A9X1W7A0_9GAMM</name>
<sequence length="124" mass="13473">MSKAEEILDLFLHDAGIKAVREYRFAAEACGGPGKGLRDRLAKAGLSDWRADFALIEHGLLIEVEGGGWSGGRHTRGAGFAADLKKYDAAARLGWRVYRCDPAMIKSGRAIETIRILMQQGEAA</sequence>